<dbReference type="Proteomes" id="UP000268162">
    <property type="component" value="Unassembled WGS sequence"/>
</dbReference>
<gene>
    <name evidence="5" type="ORF">BJ085DRAFT_24743</name>
</gene>
<evidence type="ECO:0000256" key="1">
    <source>
        <dbReference type="ARBA" id="ARBA00011738"/>
    </source>
</evidence>
<dbReference type="GO" id="GO:0000256">
    <property type="term" value="P:allantoin catabolic process"/>
    <property type="evidence" value="ECO:0007669"/>
    <property type="project" value="InterPro"/>
</dbReference>
<dbReference type="PANTHER" id="PTHR21221:SF1">
    <property type="entry name" value="UREIDOGLYCOLATE LYASE"/>
    <property type="match status" value="1"/>
</dbReference>
<accession>A0A4P9ZR31</accession>
<evidence type="ECO:0000256" key="3">
    <source>
        <dbReference type="ARBA" id="ARBA00023239"/>
    </source>
</evidence>
<organism evidence="5 6">
    <name type="scientific">Dimargaris cristalligena</name>
    <dbReference type="NCBI Taxonomy" id="215637"/>
    <lineage>
        <taxon>Eukaryota</taxon>
        <taxon>Fungi</taxon>
        <taxon>Fungi incertae sedis</taxon>
        <taxon>Zoopagomycota</taxon>
        <taxon>Kickxellomycotina</taxon>
        <taxon>Dimargaritomycetes</taxon>
        <taxon>Dimargaritales</taxon>
        <taxon>Dimargaritaceae</taxon>
        <taxon>Dimargaris</taxon>
    </lineage>
</organism>
<keyword evidence="6" id="KW-1185">Reference proteome</keyword>
<evidence type="ECO:0000313" key="5">
    <source>
        <dbReference type="EMBL" id="RKP35795.1"/>
    </source>
</evidence>
<dbReference type="GO" id="GO:0050385">
    <property type="term" value="F:ureidoglycolate lyase activity"/>
    <property type="evidence" value="ECO:0007669"/>
    <property type="project" value="UniProtKB-EC"/>
</dbReference>
<dbReference type="CDD" id="cd20298">
    <property type="entry name" value="cupin_UAH"/>
    <property type="match status" value="1"/>
</dbReference>
<evidence type="ECO:0000313" key="6">
    <source>
        <dbReference type="Proteomes" id="UP000268162"/>
    </source>
</evidence>
<keyword evidence="2" id="KW-0659">Purine metabolism</keyword>
<dbReference type="STRING" id="215637.A0A4P9ZR31"/>
<proteinExistence type="predicted"/>
<keyword evidence="5" id="KW-0378">Hydrolase</keyword>
<dbReference type="PANTHER" id="PTHR21221">
    <property type="entry name" value="UREIDOGLYCOLATE HYDROLASE"/>
    <property type="match status" value="1"/>
</dbReference>
<dbReference type="InterPro" id="IPR007247">
    <property type="entry name" value="Ureidogly_lyase"/>
</dbReference>
<dbReference type="GO" id="GO:0004848">
    <property type="term" value="F:ureidoglycolate hydrolase activity"/>
    <property type="evidence" value="ECO:0007669"/>
    <property type="project" value="InterPro"/>
</dbReference>
<dbReference type="InterPro" id="IPR047233">
    <property type="entry name" value="UAH_cupin"/>
</dbReference>
<reference evidence="6" key="1">
    <citation type="journal article" date="2018" name="Nat. Microbiol.">
        <title>Leveraging single-cell genomics to expand the fungal tree of life.</title>
        <authorList>
            <person name="Ahrendt S.R."/>
            <person name="Quandt C.A."/>
            <person name="Ciobanu D."/>
            <person name="Clum A."/>
            <person name="Salamov A."/>
            <person name="Andreopoulos B."/>
            <person name="Cheng J.F."/>
            <person name="Woyke T."/>
            <person name="Pelin A."/>
            <person name="Henrissat B."/>
            <person name="Reynolds N.K."/>
            <person name="Benny G.L."/>
            <person name="Smith M.E."/>
            <person name="James T.Y."/>
            <person name="Grigoriev I.V."/>
        </authorList>
    </citation>
    <scope>NUCLEOTIDE SEQUENCE [LARGE SCALE GENOMIC DNA]</scope>
    <source>
        <strain evidence="6">RSA 468</strain>
    </source>
</reference>
<dbReference type="SUPFAM" id="SSF51182">
    <property type="entry name" value="RmlC-like cupins"/>
    <property type="match status" value="1"/>
</dbReference>
<dbReference type="Pfam" id="PF04115">
    <property type="entry name" value="Ureidogly_lyase"/>
    <property type="match status" value="1"/>
</dbReference>
<dbReference type="InterPro" id="IPR024060">
    <property type="entry name" value="Ureidoglycolate_lyase_dom_sf"/>
</dbReference>
<keyword evidence="3" id="KW-0456">Lyase</keyword>
<sequence>MEEAIRLPAQHLTPAAYAPFGRVIDASALTQTPEAGISANQNTARRLNAVSPLTNLRPEGKTEREPAQPNLCLFRCSPRAERPFPVRLLERHPFSTQMFMPIAGPSPKGTPDYLVIVAENGTDDRPNLNSLKAFVARPWQGITYHPGIWHHPMVALHQTTDFLSLVWENSHDNEDCNVVQLPADLIIQVDLSDFSR</sequence>
<comment type="catalytic activity">
    <reaction evidence="4">
        <text>(S)-ureidoglycolate = urea + glyoxylate</text>
        <dbReference type="Rhea" id="RHEA:11304"/>
        <dbReference type="ChEBI" id="CHEBI:16199"/>
        <dbReference type="ChEBI" id="CHEBI:36655"/>
        <dbReference type="ChEBI" id="CHEBI:57296"/>
        <dbReference type="EC" id="4.3.2.3"/>
    </reaction>
</comment>
<dbReference type="AlphaFoldDB" id="A0A4P9ZR31"/>
<protein>
    <submittedName>
        <fullName evidence="5">Ureidoglycolate hydrolase</fullName>
    </submittedName>
</protein>
<dbReference type="GO" id="GO:0006144">
    <property type="term" value="P:purine nucleobase metabolic process"/>
    <property type="evidence" value="ECO:0007669"/>
    <property type="project" value="UniProtKB-KW"/>
</dbReference>
<name>A0A4P9ZR31_9FUNG</name>
<dbReference type="EMBL" id="ML002786">
    <property type="protein sequence ID" value="RKP35795.1"/>
    <property type="molecule type" value="Genomic_DNA"/>
</dbReference>
<evidence type="ECO:0000256" key="4">
    <source>
        <dbReference type="ARBA" id="ARBA00047684"/>
    </source>
</evidence>
<dbReference type="InterPro" id="IPR011051">
    <property type="entry name" value="RmlC_Cupin_sf"/>
</dbReference>
<evidence type="ECO:0000256" key="2">
    <source>
        <dbReference type="ARBA" id="ARBA00022631"/>
    </source>
</evidence>
<dbReference type="Gene3D" id="2.60.120.480">
    <property type="entry name" value="Ureidoglycolate hydrolase"/>
    <property type="match status" value="1"/>
</dbReference>
<comment type="subunit">
    <text evidence="1">Homodimer.</text>
</comment>